<name>A0A7G5IFG8_9SPHN</name>
<dbReference type="Proteomes" id="UP000515292">
    <property type="component" value="Chromosome"/>
</dbReference>
<protein>
    <submittedName>
        <fullName evidence="2">Uncharacterized protein</fullName>
    </submittedName>
</protein>
<keyword evidence="3" id="KW-1185">Reference proteome</keyword>
<dbReference type="KEGG" id="sand:H3309_12125"/>
<gene>
    <name evidence="2" type="ORF">H3309_12125</name>
</gene>
<sequence length="54" mass="5841">MEQQAEAGSANREGMNGQAAKADVKGVLAQARQAIQQPAKRQWNLHAALLAWRA</sequence>
<reference evidence="2 3" key="1">
    <citation type="submission" date="2020-07" db="EMBL/GenBank/DDBJ databases">
        <title>Complete genome sequence for Sandaracinobacter sp. M6.</title>
        <authorList>
            <person name="Tang Y."/>
            <person name="Liu Q."/>
            <person name="Guo Z."/>
            <person name="Lei P."/>
            <person name="Huang B."/>
        </authorList>
    </citation>
    <scope>NUCLEOTIDE SEQUENCE [LARGE SCALE GENOMIC DNA]</scope>
    <source>
        <strain evidence="2 3">M6</strain>
    </source>
</reference>
<dbReference type="RefSeq" id="WP_182294955.1">
    <property type="nucleotide sequence ID" value="NZ_CP059851.1"/>
</dbReference>
<feature type="region of interest" description="Disordered" evidence="1">
    <location>
        <begin position="1"/>
        <end position="23"/>
    </location>
</feature>
<dbReference type="EMBL" id="CP059851">
    <property type="protein sequence ID" value="QMW22110.1"/>
    <property type="molecule type" value="Genomic_DNA"/>
</dbReference>
<dbReference type="AlphaFoldDB" id="A0A7G5IFG8"/>
<evidence type="ECO:0000313" key="3">
    <source>
        <dbReference type="Proteomes" id="UP000515292"/>
    </source>
</evidence>
<accession>A0A7G5IFG8</accession>
<evidence type="ECO:0000313" key="2">
    <source>
        <dbReference type="EMBL" id="QMW22110.1"/>
    </source>
</evidence>
<organism evidence="2 3">
    <name type="scientific">Sandaracinobacteroides saxicola</name>
    <dbReference type="NCBI Taxonomy" id="2759707"/>
    <lineage>
        <taxon>Bacteria</taxon>
        <taxon>Pseudomonadati</taxon>
        <taxon>Pseudomonadota</taxon>
        <taxon>Alphaproteobacteria</taxon>
        <taxon>Sphingomonadales</taxon>
        <taxon>Sphingosinicellaceae</taxon>
        <taxon>Sandaracinobacteroides</taxon>
    </lineage>
</organism>
<proteinExistence type="predicted"/>
<evidence type="ECO:0000256" key="1">
    <source>
        <dbReference type="SAM" id="MobiDB-lite"/>
    </source>
</evidence>